<dbReference type="InterPro" id="IPR023031">
    <property type="entry name" value="OPRT"/>
</dbReference>
<dbReference type="GO" id="GO:0019856">
    <property type="term" value="P:pyrimidine nucleobase biosynthetic process"/>
    <property type="evidence" value="ECO:0007669"/>
    <property type="project" value="TreeGrafter"/>
</dbReference>
<keyword evidence="4 6" id="KW-0808">Transferase</keyword>
<dbReference type="RefSeq" id="WP_068704484.1">
    <property type="nucleotide sequence ID" value="NZ_BDCR01000003.1"/>
</dbReference>
<dbReference type="HAMAP" id="MF_01208">
    <property type="entry name" value="PyrE"/>
    <property type="match status" value="1"/>
</dbReference>
<feature type="binding site" evidence="6">
    <location>
        <position position="101"/>
    </location>
    <ligand>
        <name>5-phospho-alpha-D-ribose 1-diphosphate</name>
        <dbReference type="ChEBI" id="CHEBI:58017"/>
        <note>ligand shared between dimeric partners</note>
    </ligand>
</feature>
<accession>A0A171A834</accession>
<keyword evidence="5 6" id="KW-0665">Pyrimidine biosynthesis</keyword>
<dbReference type="PANTHER" id="PTHR19278">
    <property type="entry name" value="OROTATE PHOSPHORIBOSYLTRANSFERASE"/>
    <property type="match status" value="1"/>
</dbReference>
<dbReference type="InterPro" id="IPR004467">
    <property type="entry name" value="Or_phspho_trans_dom"/>
</dbReference>
<dbReference type="GO" id="GO:0000287">
    <property type="term" value="F:magnesium ion binding"/>
    <property type="evidence" value="ECO:0007669"/>
    <property type="project" value="UniProtKB-UniRule"/>
</dbReference>
<keyword evidence="6" id="KW-0460">Magnesium</keyword>
<dbReference type="InterPro" id="IPR029057">
    <property type="entry name" value="PRTase-like"/>
</dbReference>
<dbReference type="CDD" id="cd06223">
    <property type="entry name" value="PRTases_typeI"/>
    <property type="match status" value="1"/>
</dbReference>
<name>A0A171A834_9BACT</name>
<feature type="binding site" description="in other chain" evidence="6">
    <location>
        <begin position="123"/>
        <end position="131"/>
    </location>
    <ligand>
        <name>5-phospho-alpha-D-ribose 1-diphosphate</name>
        <dbReference type="ChEBI" id="CHEBI:58017"/>
        <note>ligand shared between dimeric partners</note>
    </ligand>
</feature>
<dbReference type="EC" id="2.4.2.10" evidence="2 6"/>
<evidence type="ECO:0000259" key="7">
    <source>
        <dbReference type="Pfam" id="PF00156"/>
    </source>
</evidence>
<evidence type="ECO:0000256" key="3">
    <source>
        <dbReference type="ARBA" id="ARBA00022676"/>
    </source>
</evidence>
<comment type="catalytic activity">
    <reaction evidence="6">
        <text>orotidine 5'-phosphate + diphosphate = orotate + 5-phospho-alpha-D-ribose 1-diphosphate</text>
        <dbReference type="Rhea" id="RHEA:10380"/>
        <dbReference type="ChEBI" id="CHEBI:30839"/>
        <dbReference type="ChEBI" id="CHEBI:33019"/>
        <dbReference type="ChEBI" id="CHEBI:57538"/>
        <dbReference type="ChEBI" id="CHEBI:58017"/>
        <dbReference type="EC" id="2.4.2.10"/>
    </reaction>
</comment>
<dbReference type="Gene3D" id="3.40.50.2020">
    <property type="match status" value="1"/>
</dbReference>
<dbReference type="STRING" id="681398.PJIAN_3706"/>
<sequence length="213" mass="23545">MKLLEQIVAEKLLKVKAVKLQPNNPFTWASGWKSPIYCDNRKTLSYPEIRNFIKIELARLVCEHFGEATAIAGVATGAIAQGAMVAEELGLPFVYVRSKPKDHGLENLIEGDLRPGSKVLVIEDLISTGGSSLKAVEAIRNDGSEVIGMLAIFSYGFPVAEKQFKDANVNCMTLSNYDAILDVALATDYIDEAEIKTLQEWRHDPAKWQPSHK</sequence>
<evidence type="ECO:0000256" key="5">
    <source>
        <dbReference type="ARBA" id="ARBA00022975"/>
    </source>
</evidence>
<evidence type="ECO:0000256" key="2">
    <source>
        <dbReference type="ARBA" id="ARBA00011971"/>
    </source>
</evidence>
<dbReference type="EMBL" id="BDCR01000003">
    <property type="protein sequence ID" value="GAT63380.1"/>
    <property type="molecule type" value="Genomic_DNA"/>
</dbReference>
<keyword evidence="9" id="KW-1185">Reference proteome</keyword>
<comment type="pathway">
    <text evidence="1 6">Pyrimidine metabolism; UMP biosynthesis via de novo pathway; UMP from orotate: step 1/2.</text>
</comment>
<gene>
    <name evidence="6" type="primary">pyrE</name>
    <name evidence="8" type="ORF">PJIAN_3706</name>
</gene>
<dbReference type="PANTHER" id="PTHR19278:SF9">
    <property type="entry name" value="URIDINE 5'-MONOPHOSPHATE SYNTHASE"/>
    <property type="match status" value="1"/>
</dbReference>
<evidence type="ECO:0000313" key="8">
    <source>
        <dbReference type="EMBL" id="GAT63380.1"/>
    </source>
</evidence>
<comment type="caution">
    <text evidence="6">Lacks conserved residue(s) required for the propagation of feature annotation.</text>
</comment>
<dbReference type="GO" id="GO:0044205">
    <property type="term" value="P:'de novo' UMP biosynthetic process"/>
    <property type="evidence" value="ECO:0007669"/>
    <property type="project" value="UniProtKB-UniRule"/>
</dbReference>
<dbReference type="NCBIfam" id="TIGR00336">
    <property type="entry name" value="pyrE"/>
    <property type="match status" value="1"/>
</dbReference>
<dbReference type="UniPathway" id="UPA00070">
    <property type="reaction ID" value="UER00119"/>
</dbReference>
<evidence type="ECO:0000313" key="9">
    <source>
        <dbReference type="Proteomes" id="UP000076586"/>
    </source>
</evidence>
<evidence type="ECO:0000256" key="1">
    <source>
        <dbReference type="ARBA" id="ARBA00004889"/>
    </source>
</evidence>
<dbReference type="GO" id="GO:0004588">
    <property type="term" value="F:orotate phosphoribosyltransferase activity"/>
    <property type="evidence" value="ECO:0007669"/>
    <property type="project" value="UniProtKB-UniRule"/>
</dbReference>
<dbReference type="OrthoDB" id="9802134at2"/>
<feature type="binding site" evidence="6">
    <location>
        <position position="103"/>
    </location>
    <ligand>
        <name>5-phospho-alpha-D-ribose 1-diphosphate</name>
        <dbReference type="ChEBI" id="CHEBI:58017"/>
        <note>ligand shared between dimeric partners</note>
    </ligand>
</feature>
<evidence type="ECO:0000256" key="6">
    <source>
        <dbReference type="HAMAP-Rule" id="MF_01208"/>
    </source>
</evidence>
<dbReference type="Proteomes" id="UP000076586">
    <property type="component" value="Unassembled WGS sequence"/>
</dbReference>
<comment type="caution">
    <text evidence="8">The sequence shown here is derived from an EMBL/GenBank/DDBJ whole genome shotgun (WGS) entry which is preliminary data.</text>
</comment>
<evidence type="ECO:0000256" key="4">
    <source>
        <dbReference type="ARBA" id="ARBA00022679"/>
    </source>
</evidence>
<reference evidence="9" key="2">
    <citation type="journal article" date="2017" name="Genome Announc.">
        <title>Draft genome sequence of Paludibacter jiangxiensis NM7(T), a propionate-producing fermentative bacterium.</title>
        <authorList>
            <person name="Qiu Y.-L."/>
            <person name="Tourlousse D.M."/>
            <person name="Matsuura N."/>
            <person name="Ohashi A."/>
            <person name="Sekiguchi Y."/>
        </authorList>
    </citation>
    <scope>NUCLEOTIDE SEQUENCE [LARGE SCALE GENOMIC DNA]</scope>
    <source>
        <strain evidence="9">NM7</strain>
    </source>
</reference>
<comment type="function">
    <text evidence="6">Catalyzes the transfer of a ribosyl phosphate group from 5-phosphoribose 1-diphosphate to orotate, leading to the formation of orotidine monophosphate (OMP).</text>
</comment>
<feature type="binding site" evidence="6">
    <location>
        <position position="97"/>
    </location>
    <ligand>
        <name>5-phospho-alpha-D-ribose 1-diphosphate</name>
        <dbReference type="ChEBI" id="CHEBI:58017"/>
        <note>ligand shared between dimeric partners</note>
    </ligand>
</feature>
<reference evidence="9" key="1">
    <citation type="submission" date="2016-04" db="EMBL/GenBank/DDBJ databases">
        <title>Draft genome sequence of Paludibacter jiangxiensis strain NM7.</title>
        <authorList>
            <person name="Qiu Y."/>
            <person name="Matsuura N."/>
            <person name="Ohashi A."/>
            <person name="Tourlousse M.D."/>
            <person name="Sekiguchi Y."/>
        </authorList>
    </citation>
    <scope>NUCLEOTIDE SEQUENCE [LARGE SCALE GENOMIC DNA]</scope>
    <source>
        <strain evidence="9">NM7</strain>
    </source>
</reference>
<dbReference type="InterPro" id="IPR000836">
    <property type="entry name" value="PRTase_dom"/>
</dbReference>
<comment type="subunit">
    <text evidence="6">Homodimer.</text>
</comment>
<dbReference type="Pfam" id="PF00156">
    <property type="entry name" value="Pribosyltran"/>
    <property type="match status" value="1"/>
</dbReference>
<comment type="similarity">
    <text evidence="6">Belongs to the purine/pyrimidine phosphoribosyltransferase family. PyrE subfamily.</text>
</comment>
<feature type="binding site" evidence="6">
    <location>
        <position position="127"/>
    </location>
    <ligand>
        <name>orotate</name>
        <dbReference type="ChEBI" id="CHEBI:30839"/>
    </ligand>
</feature>
<protein>
    <recommendedName>
        <fullName evidence="2 6">Orotate phosphoribosyltransferase</fullName>
        <shortName evidence="6">OPRT</shortName>
        <shortName evidence="6">OPRTase</shortName>
        <ecNumber evidence="2 6">2.4.2.10</ecNumber>
    </recommendedName>
</protein>
<dbReference type="SUPFAM" id="SSF53271">
    <property type="entry name" value="PRTase-like"/>
    <property type="match status" value="1"/>
</dbReference>
<dbReference type="AlphaFoldDB" id="A0A171A834"/>
<feature type="domain" description="Phosphoribosyltransferase" evidence="7">
    <location>
        <begin position="63"/>
        <end position="184"/>
    </location>
</feature>
<organism evidence="8 9">
    <name type="scientific">Paludibacter jiangxiensis</name>
    <dbReference type="NCBI Taxonomy" id="681398"/>
    <lineage>
        <taxon>Bacteria</taxon>
        <taxon>Pseudomonadati</taxon>
        <taxon>Bacteroidota</taxon>
        <taxon>Bacteroidia</taxon>
        <taxon>Bacteroidales</taxon>
        <taxon>Paludibacteraceae</taxon>
        <taxon>Paludibacter</taxon>
    </lineage>
</organism>
<keyword evidence="3 6" id="KW-0328">Glycosyltransferase</keyword>
<comment type="cofactor">
    <cofactor evidence="6">
        <name>Mg(2+)</name>
        <dbReference type="ChEBI" id="CHEBI:18420"/>
    </cofactor>
</comment>
<proteinExistence type="inferred from homology"/>